<proteinExistence type="predicted"/>
<organism evidence="1 2">
    <name type="scientific">Streptomyces gossypii</name>
    <dbReference type="NCBI Taxonomy" id="2883101"/>
    <lineage>
        <taxon>Bacteria</taxon>
        <taxon>Bacillati</taxon>
        <taxon>Actinomycetota</taxon>
        <taxon>Actinomycetes</taxon>
        <taxon>Kitasatosporales</taxon>
        <taxon>Streptomycetaceae</taxon>
        <taxon>Streptomyces</taxon>
    </lineage>
</organism>
<dbReference type="RefSeq" id="WP_260216660.1">
    <property type="nucleotide sequence ID" value="NZ_JAJAGO010000003.1"/>
</dbReference>
<dbReference type="InterPro" id="IPR011717">
    <property type="entry name" value="TPR-4"/>
</dbReference>
<dbReference type="Proteomes" id="UP001156389">
    <property type="component" value="Unassembled WGS sequence"/>
</dbReference>
<dbReference type="EMBL" id="JAJAGO010000003">
    <property type="protein sequence ID" value="MCT2589653.1"/>
    <property type="molecule type" value="Genomic_DNA"/>
</dbReference>
<dbReference type="PANTHER" id="PTHR44917">
    <property type="entry name" value="PROTEIN HIGH CHLOROPHYLL FLUORESCENT 107"/>
    <property type="match status" value="1"/>
</dbReference>
<dbReference type="InterPro" id="IPR044624">
    <property type="entry name" value="Mbb1-like"/>
</dbReference>
<keyword evidence="2" id="KW-1185">Reference proteome</keyword>
<protein>
    <submittedName>
        <fullName evidence="1">Tetratricopeptide repeat protein</fullName>
    </submittedName>
</protein>
<accession>A0ABT2JPK1</accession>
<dbReference type="Pfam" id="PF07721">
    <property type="entry name" value="TPR_4"/>
    <property type="match status" value="1"/>
</dbReference>
<evidence type="ECO:0000313" key="1">
    <source>
        <dbReference type="EMBL" id="MCT2589653.1"/>
    </source>
</evidence>
<comment type="caution">
    <text evidence="1">The sequence shown here is derived from an EMBL/GenBank/DDBJ whole genome shotgun (WGS) entry which is preliminary data.</text>
</comment>
<evidence type="ECO:0000313" key="2">
    <source>
        <dbReference type="Proteomes" id="UP001156389"/>
    </source>
</evidence>
<dbReference type="InterPro" id="IPR011990">
    <property type="entry name" value="TPR-like_helical_dom_sf"/>
</dbReference>
<dbReference type="Gene3D" id="1.25.40.10">
    <property type="entry name" value="Tetratricopeptide repeat domain"/>
    <property type="match status" value="1"/>
</dbReference>
<dbReference type="Pfam" id="PF13424">
    <property type="entry name" value="TPR_12"/>
    <property type="match status" value="1"/>
</dbReference>
<dbReference type="PANTHER" id="PTHR44917:SF1">
    <property type="entry name" value="PROTEIN HIGH CHLOROPHYLL FLUORESCENT 107"/>
    <property type="match status" value="1"/>
</dbReference>
<dbReference type="SUPFAM" id="SSF48452">
    <property type="entry name" value="TPR-like"/>
    <property type="match status" value="1"/>
</dbReference>
<gene>
    <name evidence="1" type="ORF">LHJ74_06905</name>
</gene>
<sequence length="101" mass="11329">MLPLALLEWDAGNAEEARDLFKQTIETGQWGIVLAASWNLAVIEVGAGDLEEARRLLQQAAEADGPSKQRADVLMYWADVERDAGNHERARELYEQVLHVK</sequence>
<reference evidence="1 2" key="1">
    <citation type="submission" date="2021-10" db="EMBL/GenBank/DDBJ databases">
        <title>Streptomyces gossypii sp. nov., isolated from soil collected from cotton field.</title>
        <authorList>
            <person name="Ge X."/>
            <person name="Chen X."/>
            <person name="Liu W."/>
        </authorList>
    </citation>
    <scope>NUCLEOTIDE SEQUENCE [LARGE SCALE GENOMIC DNA]</scope>
    <source>
        <strain evidence="1 2">N2-109</strain>
    </source>
</reference>
<name>A0ABT2JPK1_9ACTN</name>